<dbReference type="SMART" id="SM00112">
    <property type="entry name" value="CA"/>
    <property type="match status" value="4"/>
</dbReference>
<feature type="region of interest" description="Disordered" evidence="1">
    <location>
        <begin position="1226"/>
        <end position="1262"/>
    </location>
</feature>
<dbReference type="CDD" id="cd11304">
    <property type="entry name" value="Cadherin_repeat"/>
    <property type="match status" value="2"/>
</dbReference>
<feature type="compositionally biased region" description="Basic and acidic residues" evidence="1">
    <location>
        <begin position="2659"/>
        <end position="2671"/>
    </location>
</feature>
<feature type="region of interest" description="Disordered" evidence="1">
    <location>
        <begin position="2657"/>
        <end position="2683"/>
    </location>
</feature>
<dbReference type="GO" id="GO:0005509">
    <property type="term" value="F:calcium ion binding"/>
    <property type="evidence" value="ECO:0007669"/>
    <property type="project" value="InterPro"/>
</dbReference>
<feature type="compositionally biased region" description="Basic and acidic residues" evidence="1">
    <location>
        <begin position="3318"/>
        <end position="3327"/>
    </location>
</feature>
<dbReference type="Gene3D" id="2.60.40.2030">
    <property type="match status" value="2"/>
</dbReference>
<feature type="compositionally biased region" description="Pro residues" evidence="1">
    <location>
        <begin position="1747"/>
        <end position="1758"/>
    </location>
</feature>
<reference evidence="4" key="1">
    <citation type="submission" date="2016-04" db="EMBL/GenBank/DDBJ databases">
        <authorList>
            <person name="Tagini F."/>
        </authorList>
    </citation>
    <scope>NUCLEOTIDE SEQUENCE [LARGE SCALE GENOMIC DNA]</scope>
    <source>
        <strain evidence="4">CHUV0807</strain>
    </source>
</reference>
<feature type="domain" description="Cadherin" evidence="2">
    <location>
        <begin position="1877"/>
        <end position="1951"/>
    </location>
</feature>
<feature type="region of interest" description="Disordered" evidence="1">
    <location>
        <begin position="1127"/>
        <end position="1161"/>
    </location>
</feature>
<feature type="region of interest" description="Disordered" evidence="1">
    <location>
        <begin position="1531"/>
        <end position="1564"/>
    </location>
</feature>
<feature type="region of interest" description="Disordered" evidence="1">
    <location>
        <begin position="1329"/>
        <end position="1359"/>
    </location>
</feature>
<feature type="compositionally biased region" description="Polar residues" evidence="1">
    <location>
        <begin position="825"/>
        <end position="836"/>
    </location>
</feature>
<feature type="compositionally biased region" description="Polar residues" evidence="1">
    <location>
        <begin position="2030"/>
        <end position="2061"/>
    </location>
</feature>
<feature type="region of interest" description="Disordered" evidence="1">
    <location>
        <begin position="1440"/>
        <end position="1464"/>
    </location>
</feature>
<accession>A0A1C3H595</accession>
<evidence type="ECO:0000313" key="4">
    <source>
        <dbReference type="Proteomes" id="UP000190837"/>
    </source>
</evidence>
<feature type="region of interest" description="Disordered" evidence="1">
    <location>
        <begin position="1725"/>
        <end position="1766"/>
    </location>
</feature>
<dbReference type="InterPro" id="IPR015919">
    <property type="entry name" value="Cadherin-like_sf"/>
</dbReference>
<feature type="compositionally biased region" description="Pro residues" evidence="1">
    <location>
        <begin position="1044"/>
        <end position="1053"/>
    </location>
</feature>
<feature type="compositionally biased region" description="Pro residues" evidence="1">
    <location>
        <begin position="743"/>
        <end position="752"/>
    </location>
</feature>
<dbReference type="SUPFAM" id="SSF49313">
    <property type="entry name" value="Cadherin-like"/>
    <property type="match status" value="4"/>
</dbReference>
<dbReference type="RefSeq" id="WP_079541118.1">
    <property type="nucleotide sequence ID" value="NZ_FKLO01000054.1"/>
</dbReference>
<organism evidence="3 4">
    <name type="scientific">Cardiobacterium hominis</name>
    <dbReference type="NCBI Taxonomy" id="2718"/>
    <lineage>
        <taxon>Bacteria</taxon>
        <taxon>Pseudomonadati</taxon>
        <taxon>Pseudomonadota</taxon>
        <taxon>Gammaproteobacteria</taxon>
        <taxon>Cardiobacteriales</taxon>
        <taxon>Cardiobacteriaceae</taxon>
        <taxon>Cardiobacterium</taxon>
    </lineage>
</organism>
<keyword evidence="3" id="KW-0378">Hydrolase</keyword>
<dbReference type="EC" id="3.2.1.73" evidence="3"/>
<feature type="compositionally biased region" description="Polar residues" evidence="1">
    <location>
        <begin position="1226"/>
        <end position="1237"/>
    </location>
</feature>
<feature type="compositionally biased region" description="Pro residues" evidence="1">
    <location>
        <begin position="1347"/>
        <end position="1356"/>
    </location>
</feature>
<feature type="compositionally biased region" description="Polar residues" evidence="1">
    <location>
        <begin position="2861"/>
        <end position="2875"/>
    </location>
</feature>
<feature type="compositionally biased region" description="Polar residues" evidence="1">
    <location>
        <begin position="1127"/>
        <end position="1137"/>
    </location>
</feature>
<feature type="region of interest" description="Disordered" evidence="1">
    <location>
        <begin position="2855"/>
        <end position="2883"/>
    </location>
</feature>
<dbReference type="Pfam" id="PF12138">
    <property type="entry name" value="Spherulin4"/>
    <property type="match status" value="1"/>
</dbReference>
<feature type="compositionally biased region" description="Polar residues" evidence="1">
    <location>
        <begin position="416"/>
        <end position="434"/>
    </location>
</feature>
<dbReference type="InterPro" id="IPR026395">
    <property type="entry name" value="CshA_fibril"/>
</dbReference>
<keyword evidence="3" id="KW-0326">Glycosidase</keyword>
<dbReference type="PRINTS" id="PR00313">
    <property type="entry name" value="CABNDNGRPT"/>
</dbReference>
<dbReference type="InterPro" id="IPR038081">
    <property type="entry name" value="CalX-like_sf"/>
</dbReference>
<proteinExistence type="predicted"/>
<dbReference type="SUPFAM" id="SSF141072">
    <property type="entry name" value="CalX-like"/>
    <property type="match status" value="2"/>
</dbReference>
<feature type="region of interest" description="Disordered" evidence="1">
    <location>
        <begin position="520"/>
        <end position="547"/>
    </location>
</feature>
<evidence type="ECO:0000313" key="3">
    <source>
        <dbReference type="EMBL" id="SAM66719.1"/>
    </source>
</evidence>
<feature type="compositionally biased region" description="Pro residues" evidence="1">
    <location>
        <begin position="640"/>
        <end position="651"/>
    </location>
</feature>
<dbReference type="PANTHER" id="PTHR24216">
    <property type="entry name" value="PAXILLIN-RELATED"/>
    <property type="match status" value="1"/>
</dbReference>
<feature type="compositionally biased region" description="Polar residues" evidence="1">
    <location>
        <begin position="1845"/>
        <end position="1854"/>
    </location>
</feature>
<feature type="compositionally biased region" description="Polar residues" evidence="1">
    <location>
        <begin position="1531"/>
        <end position="1541"/>
    </location>
</feature>
<dbReference type="Gene3D" id="2.60.40.2700">
    <property type="match status" value="19"/>
</dbReference>
<feature type="compositionally biased region" description="Pro residues" evidence="1">
    <location>
        <begin position="1145"/>
        <end position="1154"/>
    </location>
</feature>
<feature type="compositionally biased region" description="Polar residues" evidence="1">
    <location>
        <begin position="724"/>
        <end position="735"/>
    </location>
</feature>
<feature type="compositionally biased region" description="Pro residues" evidence="1">
    <location>
        <begin position="1448"/>
        <end position="1457"/>
    </location>
</feature>
<dbReference type="Gene3D" id="2.150.10.10">
    <property type="entry name" value="Serralysin-like metalloprotease, C-terminal"/>
    <property type="match status" value="1"/>
</dbReference>
<feature type="domain" description="Cadherin" evidence="2">
    <location>
        <begin position="2709"/>
        <end position="2783"/>
    </location>
</feature>
<feature type="region of interest" description="Disordered" evidence="1">
    <location>
        <begin position="1630"/>
        <end position="1656"/>
    </location>
</feature>
<dbReference type="PANTHER" id="PTHR24216:SF65">
    <property type="entry name" value="PAXILLIN-LIKE PROTEIN 1"/>
    <property type="match status" value="1"/>
</dbReference>
<feature type="domain" description="Cadherin" evidence="2">
    <location>
        <begin position="568"/>
        <end position="641"/>
    </location>
</feature>
<feature type="compositionally biased region" description="Polar residues" evidence="1">
    <location>
        <begin position="2674"/>
        <end position="2683"/>
    </location>
</feature>
<name>A0A1C3H595_9GAMM</name>
<dbReference type="GO" id="GO:0007156">
    <property type="term" value="P:homophilic cell adhesion via plasma membrane adhesion molecules"/>
    <property type="evidence" value="ECO:0007669"/>
    <property type="project" value="InterPro"/>
</dbReference>
<dbReference type="GO" id="GO:0016020">
    <property type="term" value="C:membrane"/>
    <property type="evidence" value="ECO:0007669"/>
    <property type="project" value="InterPro"/>
</dbReference>
<feature type="compositionally biased region" description="Basic and acidic residues" evidence="1">
    <location>
        <begin position="3598"/>
        <end position="3607"/>
    </location>
</feature>
<sequence length="3607" mass="379887">MSQQILLTLNDTAGNALGQYNINTAGSALHIQAVDGAYYQFTDPMTGIGPEGIITEREGDNLLVSFDEGTDLVIENYFAQNEPGALVGMQADGGLMSYPVATVPEHVLAEEIAASQALGSEQPVWAPLGVLGAVGLVAAGIGLANDDSGKGWDSGNNGGSGSGNNPSPNTPAPNPSPNNPSNPSNPGGPNIPSPNPGNPVNPGTPTPTPNPSPYPPAPSPNPAPQPPTPNQPGSDPKPIANHDKVKGTPKEKVTIDVLDNDSGMDANGQRDLNPSSIRLLDAAGKPVTELTVAGQGKWNVSFGKVTFTPETNFIGNPTPVQYTVSDNAGQVSNKATITVTYDNGTPGSNTKGRAVITGDAKVGQTLSADINDPDGVPATGVKYQWMANGIAIQGATGPTYTVSAADKDKTISLNISYTDNRGNPENISTPSTSKVVDGTPTPQPPQPGQNHPGSVAISGNAKVGEKLTADVHDDDQFDEAKVSYQWQRDGKPITGANGKTYTLTADDEGHKISVKAEYTDNAGNKESHDSAATTNVAPSTSTNHAPTDITLANNSVIEGKDGATIGKLTTTDPDAGDQHTYTVNDNRFEVTADGTLKLKAGQHLDYTSEKTVTLQITSDDGHGGTVSKTLTLNVQDDPNYPTPNPQPPQPQPNHEGTVSITGEAKVGETLTAKVDDADGVPTNVQYQWLANGVAIAGATGSSYQLTAAEAGKTITVRATYTDNAQHSEAPTSAATTPVVDPANPNPQPPVPPTNHEGTVTITGEAKVGETLTAKVDDADGVPTNVQYQWLANGVVIAGATGSSYQLTANEAGKTITVRATYTDNAQHSEAPTSAATTPVVDPANPNPQPPVPPTNHEGTVTITGEAKVGETLTAKVDDADGVPTNVQYQWLANGVAIAGATGSSYQLTANDAGKTISVRATYTDNAQHSEAPTSAATTPVVDPANPQPPQPQPNHEGTVSITGEAKVGETLTAKVDDADGVPTNVQYQWLANGVAIAGATGSSYQLTANDAGKTISVRATYTDNANHSEAPTSAATMPVVDPANPNPQPPQPQPNHEGTVSITGEAKVGETLTATVNDDDGVPANVTYQWLANGVAIAGATGSSYQLTAAEAGKTISVRATYTDNANHSEAPTSAATTPVVDPANPNPQPPVPPTNHEGTVSITGEAKVGETLTATVNDDDGVPANVTYQWLANGVAIAGATGSSYQLTANDAGKTISVRATYTDNAQHSEAPTSAATAPVVDPANPNPQPPQPQPNHEGTVTISGEAKVGETLTATVNDDDGVPANVTYQWLANGVAITGATGSSYQLTTAEAGKTISVRATYTDNANHSEAPTSAATTPVVDPANPNPQPPVPPTNHEGTVSITGEAKVGETLTATVNDDDGVPANVTYQWLANGVAIAGATGSSYQLTAAEAGKTITVRATYTDNAQHSEAPISAATTPVVDPANPNPQPPQPQPNHEGTVSITGEAKVGETLTATVNDDDGVPANVTYQWLANGVAIAGATGSSYQLTAAEAGKTISVRATYTDNANHSEAPTSAATTPVVDPANPNPPQPQPNHEGDVAISGNAKVGETLTAEVHDADNFDESKVSYQWLRDGKEIAGANGKTYTLTAEDEGHKISVKAEYTDNAGNKESHDAESGVVQPQSSTNQAPTDITLDNDKVAEGKDGAAIGKLTTTDPDTGDQHTYKVSDDRFEVTADGTLKLKDGKHLDYATEKTVTLQITSDDGHGGSYNKTFTLNVQDDPNYPTPNPQPPQPQPNHEGDVAISGNAKVGETLTAQVHDADQFDEAKVNYQWQRDGQPIANATGKTYTLTTEDEGHKISVKAEYTDNAGNKESHDAESGVVQPQSSTNHAPTDISLDNDKVAEGKDGAEIGKLTTTDPDTGDKHTYKVSDDRFEVTADGTLKLKDGKHLDYTTEKTVTLQITSDDGHGGSYNKTFTLNVEDDPNYPPVNPPQPQPNHEGDVAISGNAKVGETLTAQVHDADQFDEAKVNYQWQRDGQPIANATGKTYTLTAEDEGHKISVKAEYTDNAQHAETPQSGETDAVTGNQTPPRPGSNSEGTIAIDGIERVGETLTVHVYDEDGIDKNTKITYQWLRNGAVIDGATEMTYTLTRADIGSHMSARASYVDNDHYQESLQSRETSAVIDNIPKQYPNREGSIAIKGTAKEHEMLIAEIQDNNGVDRDTVTYQWLRDGNPIAQANGDSYTLTSADVGHKISVQTSYKDLSNHSENPLSAQTDTVVDAQTVLPSRDEPPTIVKGLDEKQGGVTITPPQNANTLHVSYIHDGKEQEYTFVVRPSGKWEKLGNDPLPTGAWFDENDGRLMLAPSLVDDHTPVSAFTGSGATASKTIVVESDSDSGQATPQTEPTLFITGDRAVTEGDSASYTLHLSKPILQDVTATVRIEHINTDDGNVKAEERTVTFSKGASSVALEVATQDNNEFQGGRSYRVSIVEAKGATLHDSSKQIETTINENDRPPVPKMVAGSEPGSVEITPVDGADYLNVRYRDETDFERILTLRRNKEGVWQRLNGTWLAELPEHVSLDAHSGKLTLGAKSVKDGSTIVAFNEANSIKGETGTFIADNNDGTSQHNRPGSIAIKGEAKVGVELSAEITDPDGVPDNVQYQWLRNGEKIDGATGSTYRLSAEDIGRKISVQATYEDNAKHSETPKSAETDAVSNDQLQPQNHAPTEITLSNDLVNEAQEGAVVGKLTTSDPDTGDKHTYTVNDDRFEVTADGTLKLKAGQILDYGKEPTLKLSITTDDGHGGVFTKDFTLRVQDDPLYPPINPNEDGTVTISGDPKVGSTLTAEVKDGDGVPNDGVKYQWLRDGNPIASATGKSYVLTAEDAGHKITVKAEYDDNAQNHETPVSQPTENIADNSAPPPAANHPGSVTLEGEAKIGHTLTAKLTDADGVPDSGITWRWYGDDKLLPGVEGQTITLTDAVKGMQLRAEAVYTDKAGHAEKPISDLSPAVVPEAANNSDLIPPPAANAPHITLSGVTSVKEGEKATYTVSLDKPASEDVSVDVHVKHNSTDTSDANLTWNIQRVVIPKGETSKNFTVDTHNDGKAEGTETYTVEIGNALVGNVNDNVPPFSGSVSAQSMIIPAYKYPTGGWEKDTYWESVHKAGGGKVPYVIVNPASGVGEKVNSDYAKLIDDNITAGIKNIGYIRTHYQTRPIEEVKAEVDKYLELYGKDKIHGYFFDEITAQNNQGTAYMAELYRYVKAKAGDKLVMANPGTHITDAIAPYADIFVTSEVSAKTYLNNYEQPKSAFENDPKNAHRIMHMIHDVTPDQYDAVIKASRERNAGWVFPTSDTQENPLPEAEREKHPEQDGNPYNALPQNFDQLAANVNNLGMPTNPTQHDNNGKLATANIDNNHVTTEIVDANNAAPLEHHEPQLQPADGAVASAADGLEAAAADHTHGGDGHDVLIGDGIDAAAYSQLVSHQGEDLLQYLGQHSAELLAASQQSASHELHGGAGDDVLIAGHGAQLLEGGAGADTFAYLLDSNDAASWNEPSRILDFNPQEGDRIVLAGGEHLKAEVSHDASGQHLHVTDDAGHSRTIDIGAQNGKTLTAEDILSHVEIRTPQGYSEPASSVPQTHHLPQDDHSHLI</sequence>
<feature type="compositionally biased region" description="Basic and acidic residues" evidence="1">
    <location>
        <begin position="1861"/>
        <end position="1873"/>
    </location>
</feature>
<dbReference type="InterPro" id="IPR011049">
    <property type="entry name" value="Serralysin-like_metalloprot_C"/>
</dbReference>
<feature type="region of interest" description="Disordered" evidence="1">
    <location>
        <begin position="149"/>
        <end position="251"/>
    </location>
</feature>
<gene>
    <name evidence="3" type="ORF">CHUV0807_1667</name>
</gene>
<dbReference type="Pfam" id="PF19076">
    <property type="entry name" value="CshA_repeat"/>
    <property type="match status" value="1"/>
</dbReference>
<evidence type="ECO:0000256" key="1">
    <source>
        <dbReference type="SAM" id="MobiDB-lite"/>
    </source>
</evidence>
<dbReference type="InterPro" id="IPR002126">
    <property type="entry name" value="Cadherin-like_dom"/>
</dbReference>
<feature type="domain" description="Cadherin" evidence="2">
    <location>
        <begin position="1675"/>
        <end position="1748"/>
    </location>
</feature>
<feature type="compositionally biased region" description="Polar residues" evidence="1">
    <location>
        <begin position="1026"/>
        <end position="1035"/>
    </location>
</feature>
<protein>
    <submittedName>
        <fullName evidence="3">Beta-glucanase</fullName>
        <ecNumber evidence="3">3.2.1.73</ecNumber>
    </submittedName>
</protein>
<dbReference type="EMBL" id="FKLO01000054">
    <property type="protein sequence ID" value="SAM66719.1"/>
    <property type="molecule type" value="Genomic_DNA"/>
</dbReference>
<feature type="region of interest" description="Disordered" evidence="1">
    <location>
        <begin position="636"/>
        <end position="658"/>
    </location>
</feature>
<feature type="region of interest" description="Disordered" evidence="1">
    <location>
        <begin position="3305"/>
        <end position="3329"/>
    </location>
</feature>
<feature type="compositionally biased region" description="Polar residues" evidence="1">
    <location>
        <begin position="530"/>
        <end position="547"/>
    </location>
</feature>
<feature type="region of interest" description="Disordered" evidence="1">
    <location>
        <begin position="3583"/>
        <end position="3607"/>
    </location>
</feature>
<feature type="compositionally biased region" description="Polar residues" evidence="1">
    <location>
        <begin position="1329"/>
        <end position="1339"/>
    </location>
</feature>
<dbReference type="SUPFAM" id="SSF51120">
    <property type="entry name" value="beta-Roll"/>
    <property type="match status" value="1"/>
</dbReference>
<dbReference type="Gene3D" id="2.60.40.60">
    <property type="entry name" value="Cadherins"/>
    <property type="match status" value="3"/>
</dbReference>
<feature type="compositionally biased region" description="Polar residues" evidence="1">
    <location>
        <begin position="1733"/>
        <end position="1743"/>
    </location>
</feature>
<feature type="compositionally biased region" description="Polar residues" evidence="1">
    <location>
        <begin position="1643"/>
        <end position="1654"/>
    </location>
</feature>
<feature type="region of interest" description="Disordered" evidence="1">
    <location>
        <begin position="926"/>
        <end position="959"/>
    </location>
</feature>
<feature type="compositionally biased region" description="Basic and acidic residues" evidence="1">
    <location>
        <begin position="240"/>
        <end position="251"/>
    </location>
</feature>
<feature type="region of interest" description="Disordered" evidence="1">
    <location>
        <begin position="1830"/>
        <end position="1889"/>
    </location>
</feature>
<evidence type="ECO:0000259" key="2">
    <source>
        <dbReference type="SMART" id="SM00112"/>
    </source>
</evidence>
<feature type="compositionally biased region" description="Polar residues" evidence="1">
    <location>
        <begin position="926"/>
        <end position="937"/>
    </location>
</feature>
<feature type="compositionally biased region" description="Pro residues" evidence="1">
    <location>
        <begin position="189"/>
        <end position="230"/>
    </location>
</feature>
<feature type="compositionally biased region" description="Pro residues" evidence="1">
    <location>
        <begin position="1246"/>
        <end position="1255"/>
    </location>
</feature>
<feature type="region of interest" description="Disordered" evidence="1">
    <location>
        <begin position="2029"/>
        <end position="2063"/>
    </location>
</feature>
<feature type="region of interest" description="Disordered" evidence="1">
    <location>
        <begin position="416"/>
        <end position="457"/>
    </location>
</feature>
<feature type="region of interest" description="Disordered" evidence="1">
    <location>
        <begin position="1026"/>
        <end position="1060"/>
    </location>
</feature>
<feature type="region of interest" description="Disordered" evidence="1">
    <location>
        <begin position="825"/>
        <end position="859"/>
    </location>
</feature>
<feature type="region of interest" description="Disordered" evidence="1">
    <location>
        <begin position="724"/>
        <end position="755"/>
    </location>
</feature>
<feature type="compositionally biased region" description="Pro residues" evidence="1">
    <location>
        <begin position="844"/>
        <end position="853"/>
    </location>
</feature>
<dbReference type="InterPro" id="IPR021986">
    <property type="entry name" value="Spherulin4"/>
</dbReference>
<dbReference type="Proteomes" id="UP000190837">
    <property type="component" value="Unassembled WGS sequence"/>
</dbReference>
<feature type="compositionally biased region" description="Pro residues" evidence="1">
    <location>
        <begin position="168"/>
        <end position="180"/>
    </location>
</feature>
<dbReference type="GO" id="GO:0042972">
    <property type="term" value="F:licheninase activity"/>
    <property type="evidence" value="ECO:0007669"/>
    <property type="project" value="UniProtKB-EC"/>
</dbReference>